<feature type="transmembrane region" description="Helical" evidence="9">
    <location>
        <begin position="2196"/>
        <end position="2216"/>
    </location>
</feature>
<dbReference type="CDD" id="cd01752">
    <property type="entry name" value="PLAT_polycystin"/>
    <property type="match status" value="1"/>
</dbReference>
<dbReference type="FunFam" id="2.60.60.20:FF:000012">
    <property type="entry name" value="polycystin-1 isoform X2"/>
    <property type="match status" value="1"/>
</dbReference>
<dbReference type="GeneTree" id="ENSGT00940000167780"/>
<dbReference type="CDD" id="cd00146">
    <property type="entry name" value="PKD"/>
    <property type="match status" value="6"/>
</dbReference>
<dbReference type="InterPro" id="IPR000203">
    <property type="entry name" value="GPS"/>
</dbReference>
<dbReference type="SUPFAM" id="SSF49299">
    <property type="entry name" value="PKD domain"/>
    <property type="match status" value="9"/>
</dbReference>
<feature type="domain" description="PKD" evidence="10">
    <location>
        <begin position="585"/>
        <end position="655"/>
    </location>
</feature>
<name>A0A667YLJ8_9TELE</name>
<keyword evidence="14" id="KW-1185">Reference proteome</keyword>
<feature type="transmembrane region" description="Helical" evidence="9">
    <location>
        <begin position="2478"/>
        <end position="2498"/>
    </location>
</feature>
<evidence type="ECO:0000256" key="7">
    <source>
        <dbReference type="ARBA" id="ARBA00023180"/>
    </source>
</evidence>
<dbReference type="PROSITE" id="PS50093">
    <property type="entry name" value="PKD"/>
    <property type="match status" value="6"/>
</dbReference>
<dbReference type="InterPro" id="IPR014010">
    <property type="entry name" value="REJ_dom"/>
</dbReference>
<sequence>MQMQLFPGLWFTHAGQLASVELVVQPSPLTSLARVQILRPYCSPSHHLVPPGTTAVVRVMSKKWYMIDEEIMLYPDDIVAIQHTRNSGTFLHCHDSDASLSSPWRQSYLSLRGAEWGGWWEGGFSSLLQGGQWVDGVVCNLRMLYVDTLHRSSHDLITEHDDLNGFTHTEMTTAPDIRTLTPDLSPISGLHVIHPQPDEKNQIHVQINVPTLIIVKIQSGQRATSSWSAPVLRMGVPFFSSCPEEVAQSWSGCQRGSYDTWFSSVTLVLPSEGVQILKINVMNAVSFQSASFKVYGYKAVTGLSVEPHGHLRMLVDISQSFIAKVEGGTSVKFTWVIDDLQKFAYEGESYSVVFKKPAEYKLMVRGFIFYNCTLKVQVFNQFDNIETSMKIKICPLLIRLILSSSTPVPFVTEPFHLEASPDPSPYGIFYNWDFGDGSKAVQGIYRQVTHAYGSAGIYNVTVCANNSLSALTAWLMVEVMEKVTGLTLSYNGPNELSSVTDIRAEVATGANLTWVFDLGDGSFQKNPTGSSVSHVYKSPGNYTVDVTVSNYVSQARQSIHVEVYRLAVKGILPAECVMSGRDTQFSAQVNGNISMLTFQWRFGDGSPLTVVKGKPTAMHTFSNHGVFNVNLTVFSPVRSVPYNASVCVEAPITGINLHASQDAVAVGEQVCFSVLVSPNQTTGYQFMWLSDASSPSVNTANAQKCFVYNEEGVEEVSVMASNKVSNKTAKFSIAIQNPVSKLFVEHDSQSNALTVNTLTSFWVDSCTGTNVSVLWDFGDSSPVEQSQNVSHVFTSAGQFTVTATAFNAVSRHSVTLEVNVLLPVSDLSLHTNQPYAVVSEEAVITAVSSAISSTNYYWTVDGVTTAKQGTYQFIYVFSKPGMYQVRVVAQNLVSRREAAIFIEVLERIEGLHIECQSLTNRKYIPTQERVLFIASFTQGSNVTYHWLATQGSINRQITGDGQHFHLLVETPGNITVQLTASNKLGETISVVSVVAVEWVTGASLTTRSNIVAVGTSVNISATVVTGSDLHYLWYVSSDLLSLQTDVPFILHTFTTFGHCLVKVSVLNVLSHSNVTKQFVVQEGIGETDFQIDRKTHPFYINTSTAISFHGLVNAGSNLHWDWKIGTNAKPTLFKGTTQTFIYTFTHADIYKVCLNVSNEISWQTISHTVTVQDAIKSLSLDISKSTVCTQDPVIFTPTVSKGSNVSFDIAFGKGDSTHSQDFVRGQLITTSLLAGTHLVTVKAWNEVSSAEVVSNIVVIERIQGLRLVNCCSTALEALKAVHFKAEVQNGFPVSFTWIFHLEGYEPSQVVGQEVIFSFPGSGLLLITVVASNGICRKTLNETTTVQWPVKEVKLFCQSERVFSGYTVRFSAQVNSGSNLRYHWDFGNSTEVLATDFNTASHTYHIVGRYNITIKAYNDVSQVSTQLQVEVNELQCSSPQALLVPGHSTILRSRPNYFEATLDINCSAYKTTYLWEIFRTSDCTDGKKDFTENIVVLSNQVDVTSPLLFLPKHTLEVGQHCLVFTVSLKGTPLFVKRKMKVTVVHSPLVAVIKGGSHRLWPSFSNLILDGSESQDPDVEPGVEDQLQYRWDFINAVQSESVNQPMGTNSSTMTVLSDDLHPGKIYVFTLTVHKAGRRPVSTTQSVSISHNLTSHSHSEDHNGLSLDLDEVATFTGAYAPDLVVPSGVLQDGHTYTFTLNVSQLGKGQWGSASLTILPNHPPYGGICSLSPESDIHLLETVVTYNCSGMPIQWVRRLQTESGNMSFHLVRVLINECHPPFLQMESAQSLRELSERREIRGNVTQTLASLPISSLQDVVQVSSALAQNVRLTESPLLCLCSGSILASVSESVGVSTPHSNYSSTLESASITTLSALDHAVALMHSLMHSRVRGEEPLLLATPHISTFGFHGRPSDLLCTQNNTSRQYIQRMSSSTDASEAHHPCRFHIPSSLTDQLKSQRTDVVQTLLSMDGGMRSNPLLTAATPPISTTLVAMEFTTPQGQPISIEDLDPKQAIQVTLPNRHSMEVGLAGLGNGNEAGYTLWNGRVGEGENGTSPLNVTLPTDGSLNFTVKALNGLDENAGLYISFTFSLAPGTVLNGTNMPLSVNLNSSLADGGPVQASVCVFSSLCRYYSVKEKRWSSEGLRPLEGSTLHTAHCLTQHLTMFGASLFVHPGDIHQRILPPLPPSLSLQSGGPVRNMVAGIVCAVLVLIHLLVGLIAHKLDHLDSLRQSQIPLCGRPGLYHYRVLVKTGWMRGAGTTAHVGISLYGVNKSGSRHLQRDGAFQRGSLDQFHLETDDNLGEVWKIRIWHDNTGLEPSWYVQHVVVWDVQTDHMFFFLLEDWLSVEKNGTVEKEVLASCKLAHNSLLVRCQRHLWLSLWERPAHSRFTRGQRVTCSALLLHLYLALGALWYGAVEWHPVFQILSLCLIRPSLNPTSTSGVARRQPGWLLPPWALCVIYPLVAMLLGACLAVVGLYGSLFSRAVLLMWLVSAVSAFLTSAVLLEPLKVCVQALLHSALWRPVDPEVEDQLAQETTVIRALGDQGGKVRPPCGYGLLQAKEEARKVRALRSLMKVGRKLNDLAKRATQRWASKLRTLRFVRRWVVIGRVLQRARRQLGALTVLLLLLLLLCAHLGNMQAGMYCPTIEPQDYEMVEFFIKRLKLWMGLTKAKEFRHRVKFEGMDAPPSRSSQESRLSTLSSNLLSSRSPSLSSCYSSPRPLSSALSLRSEDSLSEPGFDVQPYLDHLLPCVNSLLFRFDCVNQITEDLHDLEVKLEEAQIRRRKRWIRSQRESSAGHEGHDYLNMRLLKQCLCFSTATRPHLHLFPSNR</sequence>
<keyword evidence="6 9" id="KW-0472">Membrane</keyword>
<feature type="transmembrane region" description="Helical" evidence="9">
    <location>
        <begin position="2448"/>
        <end position="2472"/>
    </location>
</feature>
<dbReference type="SMART" id="SM00089">
    <property type="entry name" value="PKD"/>
    <property type="match status" value="11"/>
</dbReference>
<dbReference type="PRINTS" id="PR00500">
    <property type="entry name" value="POLYCYSTIN1"/>
</dbReference>
<dbReference type="InterPro" id="IPR042060">
    <property type="entry name" value="PLAT_polycystin1"/>
</dbReference>
<dbReference type="Pfam" id="PF00801">
    <property type="entry name" value="PKD"/>
    <property type="match status" value="10"/>
</dbReference>
<dbReference type="Ensembl" id="ENSMMDT00005029481.1">
    <property type="protein sequence ID" value="ENSMMDP00005028797.1"/>
    <property type="gene ID" value="ENSMMDG00005013719.1"/>
</dbReference>
<dbReference type="GO" id="GO:0005929">
    <property type="term" value="C:cilium"/>
    <property type="evidence" value="ECO:0007669"/>
    <property type="project" value="UniProtKB-ARBA"/>
</dbReference>
<dbReference type="SUPFAM" id="SSF49723">
    <property type="entry name" value="Lipase/lipooxygenase domain (PLAT/LH2 domain)"/>
    <property type="match status" value="1"/>
</dbReference>
<feature type="transmembrane region" description="Helical" evidence="9">
    <location>
        <begin position="2389"/>
        <end position="2409"/>
    </location>
</feature>
<evidence type="ECO:0000313" key="14">
    <source>
        <dbReference type="Proteomes" id="UP000472263"/>
    </source>
</evidence>
<evidence type="ECO:0000313" key="13">
    <source>
        <dbReference type="Ensembl" id="ENSMMDP00005028797.1"/>
    </source>
</evidence>
<evidence type="ECO:0000256" key="6">
    <source>
        <dbReference type="ARBA" id="ARBA00023136"/>
    </source>
</evidence>
<dbReference type="PANTHER" id="PTHR46730:SF2">
    <property type="entry name" value="POLYCYSTIN-1 ISOFORM X1"/>
    <property type="match status" value="1"/>
</dbReference>
<protein>
    <submittedName>
        <fullName evidence="13">Polycystic kidney disease 1b</fullName>
    </submittedName>
</protein>
<keyword evidence="4" id="KW-0677">Repeat</keyword>
<dbReference type="PANTHER" id="PTHR46730">
    <property type="entry name" value="POLYCYSTIN-1"/>
    <property type="match status" value="1"/>
</dbReference>
<dbReference type="InterPro" id="IPR000434">
    <property type="entry name" value="PC1"/>
</dbReference>
<evidence type="ECO:0000256" key="8">
    <source>
        <dbReference type="PROSITE-ProRule" id="PRU00152"/>
    </source>
</evidence>
<evidence type="ECO:0000256" key="2">
    <source>
        <dbReference type="ARBA" id="ARBA00007200"/>
    </source>
</evidence>
<feature type="domain" description="PKD" evidence="10">
    <location>
        <begin position="1374"/>
        <end position="1430"/>
    </location>
</feature>
<dbReference type="InterPro" id="IPR001024">
    <property type="entry name" value="PLAT/LH2_dom"/>
</dbReference>
<evidence type="ECO:0000259" key="12">
    <source>
        <dbReference type="PROSITE" id="PS51111"/>
    </source>
</evidence>
<dbReference type="GO" id="GO:0005886">
    <property type="term" value="C:plasma membrane"/>
    <property type="evidence" value="ECO:0007669"/>
    <property type="project" value="TreeGrafter"/>
</dbReference>
<dbReference type="SMART" id="SM00303">
    <property type="entry name" value="GPS"/>
    <property type="match status" value="1"/>
</dbReference>
<feature type="domain" description="PLAT" evidence="11">
    <location>
        <begin position="2239"/>
        <end position="2353"/>
    </location>
</feature>
<dbReference type="PROSITE" id="PS50095">
    <property type="entry name" value="PLAT"/>
    <property type="match status" value="1"/>
</dbReference>
<feature type="domain" description="PKD" evidence="10">
    <location>
        <begin position="415"/>
        <end position="486"/>
    </location>
</feature>
<reference evidence="13" key="1">
    <citation type="submission" date="2019-06" db="EMBL/GenBank/DDBJ databases">
        <authorList>
            <consortium name="Wellcome Sanger Institute Data Sharing"/>
        </authorList>
    </citation>
    <scope>NUCLEOTIDE SEQUENCE [LARGE SCALE GENOMIC DNA]</scope>
</reference>
<reference evidence="13" key="3">
    <citation type="submission" date="2025-09" db="UniProtKB">
        <authorList>
            <consortium name="Ensembl"/>
        </authorList>
    </citation>
    <scope>IDENTIFICATION</scope>
</reference>
<feature type="domain" description="PKD" evidence="10">
    <location>
        <begin position="767"/>
        <end position="827"/>
    </location>
</feature>
<comment type="caution">
    <text evidence="8">Lacks conserved residue(s) required for the propagation of feature annotation.</text>
</comment>
<proteinExistence type="inferred from homology"/>
<organism evidence="13 14">
    <name type="scientific">Myripristis murdjan</name>
    <name type="common">pinecone soldierfish</name>
    <dbReference type="NCBI Taxonomy" id="586833"/>
    <lineage>
        <taxon>Eukaryota</taxon>
        <taxon>Metazoa</taxon>
        <taxon>Chordata</taxon>
        <taxon>Craniata</taxon>
        <taxon>Vertebrata</taxon>
        <taxon>Euteleostomi</taxon>
        <taxon>Actinopterygii</taxon>
        <taxon>Neopterygii</taxon>
        <taxon>Teleostei</taxon>
        <taxon>Neoteleostei</taxon>
        <taxon>Acanthomorphata</taxon>
        <taxon>Holocentriformes</taxon>
        <taxon>Holocentridae</taxon>
        <taxon>Myripristis</taxon>
    </lineage>
</organism>
<dbReference type="GO" id="GO:0006816">
    <property type="term" value="P:calcium ion transport"/>
    <property type="evidence" value="ECO:0007669"/>
    <property type="project" value="TreeGrafter"/>
</dbReference>
<dbReference type="Gene3D" id="2.60.60.20">
    <property type="entry name" value="PLAT/LH2 domain"/>
    <property type="match status" value="1"/>
</dbReference>
<dbReference type="Proteomes" id="UP000472263">
    <property type="component" value="Chromosome 19"/>
</dbReference>
<reference evidence="13" key="2">
    <citation type="submission" date="2025-08" db="UniProtKB">
        <authorList>
            <consortium name="Ensembl"/>
        </authorList>
    </citation>
    <scope>IDENTIFICATION</scope>
</reference>
<dbReference type="GO" id="GO:0005261">
    <property type="term" value="F:monoatomic cation channel activity"/>
    <property type="evidence" value="ECO:0007669"/>
    <property type="project" value="TreeGrafter"/>
</dbReference>
<comment type="subcellular location">
    <subcellularLocation>
        <location evidence="1">Membrane</location>
        <topology evidence="1">Multi-pass membrane protein</topology>
    </subcellularLocation>
</comment>
<dbReference type="Pfam" id="PF01477">
    <property type="entry name" value="PLAT"/>
    <property type="match status" value="1"/>
</dbReference>
<dbReference type="InterPro" id="IPR022409">
    <property type="entry name" value="PKD/Chitinase_dom"/>
</dbReference>
<dbReference type="Gene3D" id="2.60.40.10">
    <property type="entry name" value="Immunoglobulins"/>
    <property type="match status" value="6"/>
</dbReference>
<feature type="domain" description="PKD" evidence="10">
    <location>
        <begin position="1113"/>
        <end position="1178"/>
    </location>
</feature>
<keyword evidence="7" id="KW-0325">Glycoprotein</keyword>
<dbReference type="InterPro" id="IPR013783">
    <property type="entry name" value="Ig-like_fold"/>
</dbReference>
<dbReference type="InterPro" id="IPR000601">
    <property type="entry name" value="PKD_dom"/>
</dbReference>
<comment type="similarity">
    <text evidence="2">Belongs to the polycystin family.</text>
</comment>
<dbReference type="Pfam" id="PF02010">
    <property type="entry name" value="REJ"/>
    <property type="match status" value="2"/>
</dbReference>
<evidence type="ECO:0000256" key="1">
    <source>
        <dbReference type="ARBA" id="ARBA00004141"/>
    </source>
</evidence>
<dbReference type="InterPro" id="IPR036392">
    <property type="entry name" value="PLAT/LH2_dom_sf"/>
</dbReference>
<evidence type="ECO:0000256" key="4">
    <source>
        <dbReference type="ARBA" id="ARBA00022737"/>
    </source>
</evidence>
<keyword evidence="3 9" id="KW-0812">Transmembrane</keyword>
<accession>A0A667YLJ8</accession>
<dbReference type="InterPro" id="IPR035986">
    <property type="entry name" value="PKD_dom_sf"/>
</dbReference>
<feature type="domain" description="PKD" evidence="10">
    <location>
        <begin position="508"/>
        <end position="563"/>
    </location>
</feature>
<evidence type="ECO:0000256" key="3">
    <source>
        <dbReference type="ARBA" id="ARBA00022692"/>
    </source>
</evidence>
<evidence type="ECO:0000259" key="10">
    <source>
        <dbReference type="PROSITE" id="PS50093"/>
    </source>
</evidence>
<evidence type="ECO:0000256" key="5">
    <source>
        <dbReference type="ARBA" id="ARBA00022989"/>
    </source>
</evidence>
<dbReference type="InterPro" id="IPR002859">
    <property type="entry name" value="PKD/REJ-like"/>
</dbReference>
<keyword evidence="5 9" id="KW-1133">Transmembrane helix</keyword>
<evidence type="ECO:0000256" key="9">
    <source>
        <dbReference type="SAM" id="Phobius"/>
    </source>
</evidence>
<evidence type="ECO:0000259" key="11">
    <source>
        <dbReference type="PROSITE" id="PS50095"/>
    </source>
</evidence>
<dbReference type="PROSITE" id="PS51111">
    <property type="entry name" value="REJ"/>
    <property type="match status" value="1"/>
</dbReference>
<dbReference type="InParanoid" id="A0A667YLJ8"/>
<feature type="domain" description="REJ" evidence="12">
    <location>
        <begin position="1435"/>
        <end position="1657"/>
    </location>
</feature>
<dbReference type="SMART" id="SM00308">
    <property type="entry name" value="LH2"/>
    <property type="match status" value="1"/>
</dbReference>